<evidence type="ECO:0008006" key="3">
    <source>
        <dbReference type="Google" id="ProtNLM"/>
    </source>
</evidence>
<dbReference type="RefSeq" id="WP_382746252.1">
    <property type="nucleotide sequence ID" value="NZ_JBHMCT010000052.1"/>
</dbReference>
<organism evidence="1 2">
    <name type="scientific">Streptomyces roseoviridis</name>
    <dbReference type="NCBI Taxonomy" id="67361"/>
    <lineage>
        <taxon>Bacteria</taxon>
        <taxon>Bacillati</taxon>
        <taxon>Actinomycetota</taxon>
        <taxon>Actinomycetes</taxon>
        <taxon>Kitasatosporales</taxon>
        <taxon>Streptomycetaceae</taxon>
        <taxon>Streptomyces</taxon>
    </lineage>
</organism>
<sequence>MPRFSRKGVTKVLFLETIAATTHIPTRAELTGATKLTKDIAAFEGFNLENEEIPTPDLESTFTSKIPGDDSAADSSLTFYEDDTSSTLEEALAKGTTGFVVVLRKGDVPTSKSMDIWPVRVASRSAAITIDNEAAKWTARFSITDTPVLDAPVPAAAP</sequence>
<protein>
    <recommendedName>
        <fullName evidence="3">Phage tail protein</fullName>
    </recommendedName>
</protein>
<dbReference type="EMBL" id="JBHMCT010000052">
    <property type="protein sequence ID" value="MFB9558637.1"/>
    <property type="molecule type" value="Genomic_DNA"/>
</dbReference>
<proteinExistence type="predicted"/>
<dbReference type="Proteomes" id="UP001589716">
    <property type="component" value="Unassembled WGS sequence"/>
</dbReference>
<comment type="caution">
    <text evidence="1">The sequence shown here is derived from an EMBL/GenBank/DDBJ whole genome shotgun (WGS) entry which is preliminary data.</text>
</comment>
<accession>A0ABV5QYQ4</accession>
<gene>
    <name evidence="1" type="ORF">ACFFTP_31210</name>
</gene>
<dbReference type="InterPro" id="IPR058009">
    <property type="entry name" value="TTP_Phage_16"/>
</dbReference>
<keyword evidence="2" id="KW-1185">Reference proteome</keyword>
<evidence type="ECO:0000313" key="1">
    <source>
        <dbReference type="EMBL" id="MFB9558637.1"/>
    </source>
</evidence>
<name>A0ABV5QYQ4_9ACTN</name>
<evidence type="ECO:0000313" key="2">
    <source>
        <dbReference type="Proteomes" id="UP001589716"/>
    </source>
</evidence>
<dbReference type="Pfam" id="PF25595">
    <property type="entry name" value="Phage_TTP_16"/>
    <property type="match status" value="1"/>
</dbReference>
<reference evidence="1 2" key="1">
    <citation type="submission" date="2024-09" db="EMBL/GenBank/DDBJ databases">
        <authorList>
            <person name="Sun Q."/>
            <person name="Mori K."/>
        </authorList>
    </citation>
    <scope>NUCLEOTIDE SEQUENCE [LARGE SCALE GENOMIC DNA]</scope>
    <source>
        <strain evidence="1 2">JCM 4414</strain>
    </source>
</reference>